<sequence length="270" mass="30101">MSDRIQEAFGLSRRPFDKEIPTELMWMDGGRQQALDRLVQTITHRQHALVLGEPGVGKSCVLRALKQELSPSRFRLDYVAHVTLGRRDFYRQICYALGIEPKATAAAMFEAIQRDCANATHEHRLHAVLVLDEAHLMPDTTLAHLHVLANFAWDSQPLLSLVLVGLPELHDRLRLGIHRALLTRIHAKVELSPGSPELSAGYVRKRMADAGARTEVFTGDALAMLHELTGGVLRSIDVLAEASLRLAALEDRPLIDRSVVQRALHHTPLV</sequence>
<protein>
    <submittedName>
        <fullName evidence="2">DUF2075 domain-containing protein</fullName>
    </submittedName>
</protein>
<dbReference type="InterPro" id="IPR049945">
    <property type="entry name" value="AAA_22"/>
</dbReference>
<gene>
    <name evidence="2" type="ORF">ENK37_06775</name>
</gene>
<dbReference type="InterPro" id="IPR027417">
    <property type="entry name" value="P-loop_NTPase"/>
</dbReference>
<dbReference type="PANTHER" id="PTHR35894">
    <property type="entry name" value="GENERAL SECRETION PATHWAY PROTEIN A-RELATED"/>
    <property type="match status" value="1"/>
</dbReference>
<comment type="caution">
    <text evidence="2">The sequence shown here is derived from an EMBL/GenBank/DDBJ whole genome shotgun (WGS) entry which is preliminary data.</text>
</comment>
<reference evidence="2" key="1">
    <citation type="journal article" date="2020" name="mSystems">
        <title>Genome- and Community-Level Interaction Insights into Carbon Utilization and Element Cycling Functions of Hydrothermarchaeota in Hydrothermal Sediment.</title>
        <authorList>
            <person name="Zhou Z."/>
            <person name="Liu Y."/>
            <person name="Xu W."/>
            <person name="Pan J."/>
            <person name="Luo Z.H."/>
            <person name="Li M."/>
        </authorList>
    </citation>
    <scope>NUCLEOTIDE SEQUENCE [LARGE SCALE GENOMIC DNA]</scope>
    <source>
        <strain evidence="2">HyVt-570</strain>
    </source>
</reference>
<dbReference type="CDD" id="cd00009">
    <property type="entry name" value="AAA"/>
    <property type="match status" value="1"/>
</dbReference>
<dbReference type="Proteomes" id="UP000885759">
    <property type="component" value="Unassembled WGS sequence"/>
</dbReference>
<organism evidence="2">
    <name type="scientific">Oceanithermus profundus</name>
    <dbReference type="NCBI Taxonomy" id="187137"/>
    <lineage>
        <taxon>Bacteria</taxon>
        <taxon>Thermotogati</taxon>
        <taxon>Deinococcota</taxon>
        <taxon>Deinococci</taxon>
        <taxon>Thermales</taxon>
        <taxon>Thermaceae</taxon>
        <taxon>Oceanithermus</taxon>
    </lineage>
</organism>
<accession>A0A7C4ZH42</accession>
<dbReference type="SUPFAM" id="SSF52540">
    <property type="entry name" value="P-loop containing nucleoside triphosphate hydrolases"/>
    <property type="match status" value="1"/>
</dbReference>
<evidence type="ECO:0000259" key="1">
    <source>
        <dbReference type="Pfam" id="PF13401"/>
    </source>
</evidence>
<dbReference type="PANTHER" id="PTHR35894:SF1">
    <property type="entry name" value="PHOSPHORIBULOKINASE _ URIDINE KINASE FAMILY"/>
    <property type="match status" value="1"/>
</dbReference>
<dbReference type="Gene3D" id="3.40.50.300">
    <property type="entry name" value="P-loop containing nucleotide triphosphate hydrolases"/>
    <property type="match status" value="1"/>
</dbReference>
<dbReference type="Pfam" id="PF13401">
    <property type="entry name" value="AAA_22"/>
    <property type="match status" value="1"/>
</dbReference>
<proteinExistence type="predicted"/>
<dbReference type="InterPro" id="IPR052026">
    <property type="entry name" value="ExeA_AAA_ATPase_DNA-bind"/>
</dbReference>
<evidence type="ECO:0000313" key="2">
    <source>
        <dbReference type="EMBL" id="HGY09737.1"/>
    </source>
</evidence>
<dbReference type="GO" id="GO:0016887">
    <property type="term" value="F:ATP hydrolysis activity"/>
    <property type="evidence" value="ECO:0007669"/>
    <property type="project" value="InterPro"/>
</dbReference>
<dbReference type="AlphaFoldDB" id="A0A7C4ZH42"/>
<feature type="domain" description="ORC1/DEAH AAA+ ATPase" evidence="1">
    <location>
        <begin position="44"/>
        <end position="173"/>
    </location>
</feature>
<name>A0A7C4ZH42_9DEIN</name>
<dbReference type="EMBL" id="DRPZ01000181">
    <property type="protein sequence ID" value="HGY09737.1"/>
    <property type="molecule type" value="Genomic_DNA"/>
</dbReference>